<dbReference type="InterPro" id="IPR003400">
    <property type="entry name" value="ExbD"/>
</dbReference>
<keyword evidence="7" id="KW-0653">Protein transport</keyword>
<dbReference type="OrthoDB" id="8479787at2"/>
<dbReference type="AlphaFoldDB" id="A0A0X3TZD2"/>
<evidence type="ECO:0000256" key="2">
    <source>
        <dbReference type="ARBA" id="ARBA00005811"/>
    </source>
</evidence>
<evidence type="ECO:0000313" key="9">
    <source>
        <dbReference type="EMBL" id="KUJ81145.1"/>
    </source>
</evidence>
<dbReference type="GO" id="GO:0005886">
    <property type="term" value="C:plasma membrane"/>
    <property type="evidence" value="ECO:0007669"/>
    <property type="project" value="UniProtKB-SubCell"/>
</dbReference>
<comment type="caution">
    <text evidence="9">The sequence shown here is derived from an EMBL/GenBank/DDBJ whole genome shotgun (WGS) entry which is preliminary data.</text>
</comment>
<evidence type="ECO:0000313" key="10">
    <source>
        <dbReference type="Proteomes" id="UP000053690"/>
    </source>
</evidence>
<keyword evidence="7" id="KW-0813">Transport</keyword>
<proteinExistence type="inferred from homology"/>
<dbReference type="STRING" id="1685378.AVO44_04570"/>
<comment type="similarity">
    <text evidence="2 7">Belongs to the ExbD/TolR family.</text>
</comment>
<evidence type="ECO:0000256" key="5">
    <source>
        <dbReference type="ARBA" id="ARBA00022989"/>
    </source>
</evidence>
<dbReference type="GO" id="GO:0022857">
    <property type="term" value="F:transmembrane transporter activity"/>
    <property type="evidence" value="ECO:0007669"/>
    <property type="project" value="InterPro"/>
</dbReference>
<dbReference type="PANTHER" id="PTHR30558">
    <property type="entry name" value="EXBD MEMBRANE COMPONENT OF PMF-DRIVEN MACROMOLECULE IMPORT SYSTEM"/>
    <property type="match status" value="1"/>
</dbReference>
<accession>A0A0X3TZD2</accession>
<feature type="transmembrane region" description="Helical" evidence="8">
    <location>
        <begin position="12"/>
        <end position="31"/>
    </location>
</feature>
<dbReference type="EMBL" id="LQBP01000002">
    <property type="protein sequence ID" value="KUJ81145.1"/>
    <property type="molecule type" value="Genomic_DNA"/>
</dbReference>
<keyword evidence="10" id="KW-1185">Reference proteome</keyword>
<dbReference type="Proteomes" id="UP000053690">
    <property type="component" value="Unassembled WGS sequence"/>
</dbReference>
<name>A0A0X3TZD2_9RHOB</name>
<keyword evidence="5 8" id="KW-1133">Transmembrane helix</keyword>
<evidence type="ECO:0000256" key="4">
    <source>
        <dbReference type="ARBA" id="ARBA00022692"/>
    </source>
</evidence>
<gene>
    <name evidence="9" type="ORF">AVO44_04570</name>
</gene>
<keyword evidence="4 7" id="KW-0812">Transmembrane</keyword>
<protein>
    <submittedName>
        <fullName evidence="9">Biopolymer transporter ExbD</fullName>
    </submittedName>
</protein>
<evidence type="ECO:0000256" key="7">
    <source>
        <dbReference type="RuleBase" id="RU003879"/>
    </source>
</evidence>
<evidence type="ECO:0000256" key="6">
    <source>
        <dbReference type="ARBA" id="ARBA00023136"/>
    </source>
</evidence>
<keyword evidence="6 8" id="KW-0472">Membrane</keyword>
<comment type="subcellular location">
    <subcellularLocation>
        <location evidence="1">Cell membrane</location>
        <topology evidence="1">Single-pass membrane protein</topology>
    </subcellularLocation>
    <subcellularLocation>
        <location evidence="7">Cell membrane</location>
        <topology evidence="7">Single-pass type II membrane protein</topology>
    </subcellularLocation>
</comment>
<evidence type="ECO:0000256" key="1">
    <source>
        <dbReference type="ARBA" id="ARBA00004162"/>
    </source>
</evidence>
<evidence type="ECO:0000256" key="8">
    <source>
        <dbReference type="SAM" id="Phobius"/>
    </source>
</evidence>
<dbReference type="Pfam" id="PF02472">
    <property type="entry name" value="ExbD"/>
    <property type="match status" value="1"/>
</dbReference>
<organism evidence="9 10">
    <name type="scientific">Ruegeria profundi</name>
    <dbReference type="NCBI Taxonomy" id="1685378"/>
    <lineage>
        <taxon>Bacteria</taxon>
        <taxon>Pseudomonadati</taxon>
        <taxon>Pseudomonadota</taxon>
        <taxon>Alphaproteobacteria</taxon>
        <taxon>Rhodobacterales</taxon>
        <taxon>Roseobacteraceae</taxon>
        <taxon>Ruegeria</taxon>
    </lineage>
</organism>
<dbReference type="GO" id="GO:0015031">
    <property type="term" value="P:protein transport"/>
    <property type="evidence" value="ECO:0007669"/>
    <property type="project" value="UniProtKB-KW"/>
</dbReference>
<evidence type="ECO:0000256" key="3">
    <source>
        <dbReference type="ARBA" id="ARBA00022475"/>
    </source>
</evidence>
<dbReference type="RefSeq" id="WP_068333236.1">
    <property type="nucleotide sequence ID" value="NZ_LQBP01000002.1"/>
</dbReference>
<reference evidence="10" key="1">
    <citation type="submission" date="2015-12" db="EMBL/GenBank/DDBJ databases">
        <authorList>
            <person name="Zhang G."/>
            <person name="Stingl U."/>
        </authorList>
    </citation>
    <scope>NUCLEOTIDE SEQUENCE [LARGE SCALE GENOMIC DNA]</scope>
    <source>
        <strain evidence="10">ZGT108</strain>
    </source>
</reference>
<keyword evidence="3" id="KW-1003">Cell membrane</keyword>
<sequence>MDLNEPPKKRRAESIVPMINVVFLLLIFFLMTSQLLRPEPFDVTPPEAATQAEVKAHPILFVTSEGRLSFDGAEGEDAIAAIAAQSRASDVIQIRADANLKAAAFARILQNLAAVGLSRVELVVSKK</sequence>